<evidence type="ECO:0000313" key="4">
    <source>
        <dbReference type="WBParaSite" id="EgrG_000346600"/>
    </source>
</evidence>
<evidence type="ECO:0000313" key="3">
    <source>
        <dbReference type="Proteomes" id="UP000492820"/>
    </source>
</evidence>
<reference evidence="4" key="3">
    <citation type="submission" date="2020-10" db="UniProtKB">
        <authorList>
            <consortium name="WormBaseParasite"/>
        </authorList>
    </citation>
    <scope>IDENTIFICATION</scope>
</reference>
<proteinExistence type="predicted"/>
<reference evidence="2 3" key="1">
    <citation type="journal article" date="2013" name="Nature">
        <title>The genomes of four tapeworm species reveal adaptations to parasitism.</title>
        <authorList>
            <person name="Tsai I.J."/>
            <person name="Zarowiecki M."/>
            <person name="Holroyd N."/>
            <person name="Garciarrubio A."/>
            <person name="Sanchez-Flores A."/>
            <person name="Brooks K.L."/>
            <person name="Tracey A."/>
            <person name="Bobes R.J."/>
            <person name="Fragoso G."/>
            <person name="Sciutto E."/>
            <person name="Aslett M."/>
            <person name="Beasley H."/>
            <person name="Bennett H.M."/>
            <person name="Cai J."/>
            <person name="Camicia F."/>
            <person name="Clark R."/>
            <person name="Cucher M."/>
            <person name="De Silva N."/>
            <person name="Day T.A."/>
            <person name="Deplazes P."/>
            <person name="Estrada K."/>
            <person name="Fernandez C."/>
            <person name="Holland P.W."/>
            <person name="Hou J."/>
            <person name="Hu S."/>
            <person name="Huckvale T."/>
            <person name="Hung S.S."/>
            <person name="Kamenetzky L."/>
            <person name="Keane J.A."/>
            <person name="Kiss F."/>
            <person name="Koziol U."/>
            <person name="Lambert O."/>
            <person name="Liu K."/>
            <person name="Luo X."/>
            <person name="Luo Y."/>
            <person name="Macchiaroli N."/>
            <person name="Nichol S."/>
            <person name="Paps J."/>
            <person name="Parkinson J."/>
            <person name="Pouchkina-Stantcheva N."/>
            <person name="Riddiford N."/>
            <person name="Rosenzvit M."/>
            <person name="Salinas G."/>
            <person name="Wasmuth J.D."/>
            <person name="Zamanian M."/>
            <person name="Zheng Y."/>
            <person name="Cai X."/>
            <person name="Soberon X."/>
            <person name="Olson P.D."/>
            <person name="Laclette J.P."/>
            <person name="Brehm K."/>
            <person name="Berriman M."/>
            <person name="Garciarrubio A."/>
            <person name="Bobes R.J."/>
            <person name="Fragoso G."/>
            <person name="Sanchez-Flores A."/>
            <person name="Estrada K."/>
            <person name="Cevallos M.A."/>
            <person name="Morett E."/>
            <person name="Gonzalez V."/>
            <person name="Portillo T."/>
            <person name="Ochoa-Leyva A."/>
            <person name="Jose M.V."/>
            <person name="Sciutto E."/>
            <person name="Landa A."/>
            <person name="Jimenez L."/>
            <person name="Valdes V."/>
            <person name="Carrero J.C."/>
            <person name="Larralde C."/>
            <person name="Morales-Montor J."/>
            <person name="Limon-Lason J."/>
            <person name="Soberon X."/>
            <person name="Laclette J.P."/>
        </authorList>
    </citation>
    <scope>NUCLEOTIDE SEQUENCE [LARGE SCALE GENOMIC DNA]</scope>
</reference>
<name>A0A068WQ41_ECHGR</name>
<dbReference type="AlphaFoldDB" id="A0A068WQ41"/>
<protein>
    <submittedName>
        <fullName evidence="2 4">Uncharacterized protein</fullName>
    </submittedName>
</protein>
<accession>A0A068WQ41</accession>
<dbReference type="Proteomes" id="UP000492820">
    <property type="component" value="Unassembled WGS sequence"/>
</dbReference>
<evidence type="ECO:0000256" key="1">
    <source>
        <dbReference type="SAM" id="MobiDB-lite"/>
    </source>
</evidence>
<gene>
    <name evidence="2" type="ORF">EgrG_000346600</name>
</gene>
<organism evidence="2">
    <name type="scientific">Echinococcus granulosus</name>
    <name type="common">Hydatid tapeworm</name>
    <dbReference type="NCBI Taxonomy" id="6210"/>
    <lineage>
        <taxon>Eukaryota</taxon>
        <taxon>Metazoa</taxon>
        <taxon>Spiralia</taxon>
        <taxon>Lophotrochozoa</taxon>
        <taxon>Platyhelminthes</taxon>
        <taxon>Cestoda</taxon>
        <taxon>Eucestoda</taxon>
        <taxon>Cyclophyllidea</taxon>
        <taxon>Taeniidae</taxon>
        <taxon>Echinococcus</taxon>
        <taxon>Echinococcus granulosus group</taxon>
    </lineage>
</organism>
<feature type="region of interest" description="Disordered" evidence="1">
    <location>
        <begin position="29"/>
        <end position="54"/>
    </location>
</feature>
<sequence>MEPKYLLRVNSVCGISSLKQADRANTLKTNLTEGQSRPFDTEKSIKGSLHKNPL</sequence>
<dbReference type="WBParaSite" id="EgrG_000346600">
    <property type="protein sequence ID" value="EgrG_000346600"/>
    <property type="gene ID" value="EgrG_000346600"/>
</dbReference>
<reference evidence="2" key="2">
    <citation type="submission" date="2014-06" db="EMBL/GenBank/DDBJ databases">
        <authorList>
            <person name="Aslett M."/>
        </authorList>
    </citation>
    <scope>NUCLEOTIDE SEQUENCE</scope>
</reference>
<evidence type="ECO:0000313" key="2">
    <source>
        <dbReference type="EMBL" id="CDS22250.1"/>
    </source>
</evidence>
<dbReference type="EMBL" id="LK028586">
    <property type="protein sequence ID" value="CDS22250.1"/>
    <property type="molecule type" value="Genomic_DNA"/>
</dbReference>